<dbReference type="Proteomes" id="UP001152820">
    <property type="component" value="Unassembled WGS sequence"/>
</dbReference>
<dbReference type="AlphaFoldDB" id="A0AB35KFF5"/>
<dbReference type="EMBL" id="JAOWLO010000010">
    <property type="protein sequence ID" value="MDG5049750.1"/>
    <property type="molecule type" value="Genomic_DNA"/>
</dbReference>
<dbReference type="GO" id="GO:0005829">
    <property type="term" value="C:cytosol"/>
    <property type="evidence" value="ECO:0007669"/>
    <property type="project" value="TreeGrafter"/>
</dbReference>
<dbReference type="PANTHER" id="PTHR33221">
    <property type="entry name" value="WINGED HELIX-TURN-HELIX TRANSCRIPTIONAL REGULATOR, RRF2 FAMILY"/>
    <property type="match status" value="1"/>
</dbReference>
<dbReference type="PANTHER" id="PTHR33221:SF15">
    <property type="entry name" value="HTH-TYPE TRANSCRIPTIONAL REGULATOR YWGB-RELATED"/>
    <property type="match status" value="1"/>
</dbReference>
<gene>
    <name evidence="1" type="ORF">OGZ38_11415</name>
</gene>
<dbReference type="InterPro" id="IPR000944">
    <property type="entry name" value="Tscrpt_reg_Rrf2"/>
</dbReference>
<reference evidence="1" key="1">
    <citation type="submission" date="2022-10" db="EMBL/GenBank/DDBJ databases">
        <authorList>
            <person name="Turner M.S."/>
            <person name="Huang W."/>
        </authorList>
    </citation>
    <scope>NUCLEOTIDE SEQUENCE</scope>
    <source>
        <strain evidence="1">593</strain>
    </source>
</reference>
<dbReference type="InterPro" id="IPR036388">
    <property type="entry name" value="WH-like_DNA-bd_sf"/>
</dbReference>
<dbReference type="InterPro" id="IPR036390">
    <property type="entry name" value="WH_DNA-bd_sf"/>
</dbReference>
<dbReference type="Pfam" id="PF02082">
    <property type="entry name" value="Rrf2"/>
    <property type="match status" value="1"/>
</dbReference>
<name>A0AB35KFF5_9LACT</name>
<sequence>MIIITYSTKLSDAIHILSYIYIFKDEDLSSQTISKSIKTNPSVVRRLMSKLKASKLIQTETGKAKPTLTRDPSEITFYHIYRSVEENPIIFHTNPDTKMDCPEGAVIQEVLETHYQSLQQRMEAELSQHTLSEVIVEVKALGKI</sequence>
<evidence type="ECO:0000313" key="1">
    <source>
        <dbReference type="EMBL" id="MDG5049750.1"/>
    </source>
</evidence>
<evidence type="ECO:0000313" key="2">
    <source>
        <dbReference type="Proteomes" id="UP001152820"/>
    </source>
</evidence>
<dbReference type="RefSeq" id="WP_278200153.1">
    <property type="nucleotide sequence ID" value="NZ_JAOWLO010000010.1"/>
</dbReference>
<dbReference type="GO" id="GO:0003700">
    <property type="term" value="F:DNA-binding transcription factor activity"/>
    <property type="evidence" value="ECO:0007669"/>
    <property type="project" value="TreeGrafter"/>
</dbReference>
<accession>A0AB35KFF5</accession>
<dbReference type="SUPFAM" id="SSF46785">
    <property type="entry name" value="Winged helix' DNA-binding domain"/>
    <property type="match status" value="1"/>
</dbReference>
<organism evidence="1 2">
    <name type="scientific">Lactococcus lactis</name>
    <dbReference type="NCBI Taxonomy" id="1358"/>
    <lineage>
        <taxon>Bacteria</taxon>
        <taxon>Bacillati</taxon>
        <taxon>Bacillota</taxon>
        <taxon>Bacilli</taxon>
        <taxon>Lactobacillales</taxon>
        <taxon>Streptococcaceae</taxon>
        <taxon>Lactococcus</taxon>
    </lineage>
</organism>
<comment type="caution">
    <text evidence="1">The sequence shown here is derived from an EMBL/GenBank/DDBJ whole genome shotgun (WGS) entry which is preliminary data.</text>
</comment>
<proteinExistence type="predicted"/>
<reference evidence="1" key="2">
    <citation type="journal article" date="2023" name="Food Microbiol.">
        <title>Evaluation of the fermentation potential of lactic acid bacteria isolated from herbs, fruits and vegetables as starter cultures in nut-based milk alternatives.</title>
        <authorList>
            <person name="Huang W."/>
            <person name="Dong A."/>
            <person name="Pham H.T."/>
            <person name="Zhou C."/>
            <person name="Huo Z."/>
            <person name="Watjen A.P."/>
            <person name="Prakash S."/>
            <person name="Bang-Berthelsen C.H."/>
            <person name="Turner M.S."/>
        </authorList>
    </citation>
    <scope>NUCLEOTIDE SEQUENCE</scope>
    <source>
        <strain evidence="1">593</strain>
    </source>
</reference>
<protein>
    <submittedName>
        <fullName evidence="1">Rrf2 family transcriptional regulator</fullName>
    </submittedName>
</protein>
<dbReference type="Gene3D" id="1.10.10.10">
    <property type="entry name" value="Winged helix-like DNA-binding domain superfamily/Winged helix DNA-binding domain"/>
    <property type="match status" value="1"/>
</dbReference>